<keyword evidence="6" id="KW-1185">Reference proteome</keyword>
<dbReference type="Gene3D" id="1.20.120.530">
    <property type="entry name" value="GntR ligand-binding domain-like"/>
    <property type="match status" value="1"/>
</dbReference>
<evidence type="ECO:0000256" key="2">
    <source>
        <dbReference type="ARBA" id="ARBA00023125"/>
    </source>
</evidence>
<dbReference type="PANTHER" id="PTHR43537">
    <property type="entry name" value="TRANSCRIPTIONAL REGULATOR, GNTR FAMILY"/>
    <property type="match status" value="1"/>
</dbReference>
<dbReference type="PANTHER" id="PTHR43537:SF5">
    <property type="entry name" value="UXU OPERON TRANSCRIPTIONAL REGULATOR"/>
    <property type="match status" value="1"/>
</dbReference>
<dbReference type="InterPro" id="IPR000524">
    <property type="entry name" value="Tscrpt_reg_HTH_GntR"/>
</dbReference>
<protein>
    <submittedName>
        <fullName evidence="5">Transcriptional regulator, GntR family</fullName>
    </submittedName>
</protein>
<evidence type="ECO:0000256" key="1">
    <source>
        <dbReference type="ARBA" id="ARBA00023015"/>
    </source>
</evidence>
<dbReference type="SMART" id="SM00895">
    <property type="entry name" value="FCD"/>
    <property type="match status" value="1"/>
</dbReference>
<sequence length="233" mass="26728">MITHCSTIVEQSEAMIMSAQLSLADQITLELRADIIGGRLLPGMPLVENDLVSTYNASRNTIREALHRLGQEGLARYVRNKGVMVRRLGRDEVRDLFQVRRTLELQAIALSKPLREYQSDRMLESIEAAELAREREDWRALGTHSLAFHQHIVGLMRSPLFDEFFTNIVAQLRLVFCAAPDEQRFQAPWLARDRYIHDRLVEGDKQAAGEAMSLYLDDSEQMLLDFLSRPSHH</sequence>
<organism evidence="5 6">
    <name type="scientific">Pseudomonas batumici</name>
    <dbReference type="NCBI Taxonomy" id="226910"/>
    <lineage>
        <taxon>Bacteria</taxon>
        <taxon>Pseudomonadati</taxon>
        <taxon>Pseudomonadota</taxon>
        <taxon>Gammaproteobacteria</taxon>
        <taxon>Pseudomonadales</taxon>
        <taxon>Pseudomonadaceae</taxon>
        <taxon>Pseudomonas</taxon>
    </lineage>
</organism>
<proteinExistence type="predicted"/>
<dbReference type="SUPFAM" id="SSF48008">
    <property type="entry name" value="GntR ligand-binding domain-like"/>
    <property type="match status" value="1"/>
</dbReference>
<evidence type="ECO:0000313" key="6">
    <source>
        <dbReference type="Proteomes" id="UP000031535"/>
    </source>
</evidence>
<dbReference type="PROSITE" id="PS50949">
    <property type="entry name" value="HTH_GNTR"/>
    <property type="match status" value="1"/>
</dbReference>
<dbReference type="GO" id="GO:0003700">
    <property type="term" value="F:DNA-binding transcription factor activity"/>
    <property type="evidence" value="ECO:0007669"/>
    <property type="project" value="InterPro"/>
</dbReference>
<dbReference type="InterPro" id="IPR036390">
    <property type="entry name" value="WH_DNA-bd_sf"/>
</dbReference>
<dbReference type="Pfam" id="PF07729">
    <property type="entry name" value="FCD"/>
    <property type="match status" value="1"/>
</dbReference>
<dbReference type="InterPro" id="IPR011711">
    <property type="entry name" value="GntR_C"/>
</dbReference>
<dbReference type="STRING" id="226910.UCMB321_3908"/>
<dbReference type="InterPro" id="IPR036388">
    <property type="entry name" value="WH-like_DNA-bd_sf"/>
</dbReference>
<dbReference type="InterPro" id="IPR008920">
    <property type="entry name" value="TF_FadR/GntR_C"/>
</dbReference>
<dbReference type="Proteomes" id="UP000031535">
    <property type="component" value="Unassembled WGS sequence"/>
</dbReference>
<evidence type="ECO:0000256" key="3">
    <source>
        <dbReference type="ARBA" id="ARBA00023163"/>
    </source>
</evidence>
<dbReference type="EMBL" id="JXDG01000053">
    <property type="protein sequence ID" value="KIH82444.1"/>
    <property type="molecule type" value="Genomic_DNA"/>
</dbReference>
<dbReference type="GO" id="GO:0003677">
    <property type="term" value="F:DNA binding"/>
    <property type="evidence" value="ECO:0007669"/>
    <property type="project" value="UniProtKB-KW"/>
</dbReference>
<dbReference type="SMART" id="SM00345">
    <property type="entry name" value="HTH_GNTR"/>
    <property type="match status" value="1"/>
</dbReference>
<accession>A0A0C2E992</accession>
<dbReference type="PATRIC" id="fig|226910.6.peg.3900"/>
<keyword evidence="2" id="KW-0238">DNA-binding</keyword>
<keyword evidence="3" id="KW-0804">Transcription</keyword>
<reference evidence="5 6" key="1">
    <citation type="submission" date="2015-01" db="EMBL/GenBank/DDBJ databases">
        <title>Complete genome of Pseudomonas batumici UCM B-321 producer of the batumin antibiotic with strong antistaphilococcal and potential anticancer activity.</title>
        <authorList>
            <person name="Klochko V.V."/>
            <person name="Zelena L.B."/>
            <person name="Elena K.A."/>
            <person name="Reva O.N."/>
        </authorList>
    </citation>
    <scope>NUCLEOTIDE SEQUENCE [LARGE SCALE GENOMIC DNA]</scope>
    <source>
        <strain evidence="5 6">UCM B-321</strain>
    </source>
</reference>
<comment type="caution">
    <text evidence="5">The sequence shown here is derived from an EMBL/GenBank/DDBJ whole genome shotgun (WGS) entry which is preliminary data.</text>
</comment>
<evidence type="ECO:0000259" key="4">
    <source>
        <dbReference type="PROSITE" id="PS50949"/>
    </source>
</evidence>
<dbReference type="SUPFAM" id="SSF46785">
    <property type="entry name" value="Winged helix' DNA-binding domain"/>
    <property type="match status" value="1"/>
</dbReference>
<gene>
    <name evidence="5" type="ORF">UCMB321_3908</name>
</gene>
<feature type="domain" description="HTH gntR-type" evidence="4">
    <location>
        <begin position="21"/>
        <end position="88"/>
    </location>
</feature>
<dbReference type="Pfam" id="PF00392">
    <property type="entry name" value="GntR"/>
    <property type="match status" value="1"/>
</dbReference>
<dbReference type="Gene3D" id="1.10.10.10">
    <property type="entry name" value="Winged helix-like DNA-binding domain superfamily/Winged helix DNA-binding domain"/>
    <property type="match status" value="1"/>
</dbReference>
<dbReference type="AlphaFoldDB" id="A0A0C2E992"/>
<name>A0A0C2E992_9PSED</name>
<keyword evidence="1" id="KW-0805">Transcription regulation</keyword>
<evidence type="ECO:0000313" key="5">
    <source>
        <dbReference type="EMBL" id="KIH82444.1"/>
    </source>
</evidence>
<dbReference type="CDD" id="cd07377">
    <property type="entry name" value="WHTH_GntR"/>
    <property type="match status" value="1"/>
</dbReference>